<dbReference type="Gene3D" id="3.30.930.10">
    <property type="entry name" value="Bira Bifunctional Protein, Domain 2"/>
    <property type="match status" value="1"/>
</dbReference>
<dbReference type="GO" id="GO:0005524">
    <property type="term" value="F:ATP binding"/>
    <property type="evidence" value="ECO:0007669"/>
    <property type="project" value="UniProtKB-UniRule"/>
</dbReference>
<dbReference type="CDD" id="cd00777">
    <property type="entry name" value="AspRS_core"/>
    <property type="match status" value="1"/>
</dbReference>
<organism evidence="11 12">
    <name type="scientific">Erwinia piriflorinigrans CFBP 5888</name>
    <dbReference type="NCBI Taxonomy" id="1161919"/>
    <lineage>
        <taxon>Bacteria</taxon>
        <taxon>Pseudomonadati</taxon>
        <taxon>Pseudomonadota</taxon>
        <taxon>Gammaproteobacteria</taxon>
        <taxon>Enterobacterales</taxon>
        <taxon>Erwiniaceae</taxon>
        <taxon>Erwinia</taxon>
    </lineage>
</organism>
<dbReference type="InterPro" id="IPR002312">
    <property type="entry name" value="Asp/Asn-tRNA-synth_IIb"/>
</dbReference>
<dbReference type="InterPro" id="IPR029351">
    <property type="entry name" value="GAD_dom"/>
</dbReference>
<evidence type="ECO:0000256" key="5">
    <source>
        <dbReference type="ARBA" id="ARBA00022840"/>
    </source>
</evidence>
<feature type="binding site" evidence="9">
    <location>
        <position position="489"/>
    </location>
    <ligand>
        <name>L-aspartate</name>
        <dbReference type="ChEBI" id="CHEBI:29991"/>
    </ligand>
</feature>
<dbReference type="PROSITE" id="PS50862">
    <property type="entry name" value="AA_TRNA_LIGASE_II"/>
    <property type="match status" value="1"/>
</dbReference>
<dbReference type="InterPro" id="IPR047090">
    <property type="entry name" value="AspRS_core"/>
</dbReference>
<dbReference type="SUPFAM" id="SSF55681">
    <property type="entry name" value="Class II aaRS and biotin synthetases"/>
    <property type="match status" value="1"/>
</dbReference>
<feature type="region of interest" description="Aspartate" evidence="9">
    <location>
        <begin position="195"/>
        <end position="198"/>
    </location>
</feature>
<evidence type="ECO:0000256" key="6">
    <source>
        <dbReference type="ARBA" id="ARBA00022917"/>
    </source>
</evidence>
<dbReference type="NCBIfam" id="NF001750">
    <property type="entry name" value="PRK00476.1"/>
    <property type="match status" value="1"/>
</dbReference>
<dbReference type="OrthoDB" id="9802326at2"/>
<dbReference type="PANTHER" id="PTHR22594:SF5">
    <property type="entry name" value="ASPARTATE--TRNA LIGASE, MITOCHONDRIAL"/>
    <property type="match status" value="1"/>
</dbReference>
<dbReference type="GO" id="GO:0004815">
    <property type="term" value="F:aspartate-tRNA ligase activity"/>
    <property type="evidence" value="ECO:0007669"/>
    <property type="project" value="UniProtKB-UniRule"/>
</dbReference>
<dbReference type="Pfam" id="PF00152">
    <property type="entry name" value="tRNA-synt_2"/>
    <property type="match status" value="1"/>
</dbReference>
<keyword evidence="2 9" id="KW-0963">Cytoplasm</keyword>
<dbReference type="GO" id="GO:0005737">
    <property type="term" value="C:cytoplasm"/>
    <property type="evidence" value="ECO:0007669"/>
    <property type="project" value="UniProtKB-SubCell"/>
</dbReference>
<evidence type="ECO:0000256" key="1">
    <source>
        <dbReference type="ARBA" id="ARBA00006303"/>
    </source>
</evidence>
<dbReference type="FunFam" id="2.40.50.140:FF:000080">
    <property type="entry name" value="Aspartate--tRNA ligase"/>
    <property type="match status" value="1"/>
</dbReference>
<protein>
    <recommendedName>
        <fullName evidence="9">Aspartate--tRNA ligase</fullName>
        <ecNumber evidence="9">6.1.1.12</ecNumber>
    </recommendedName>
    <alternativeName>
        <fullName evidence="9">Aspartyl-tRNA synthetase</fullName>
        <shortName evidence="9">AspRS</shortName>
    </alternativeName>
</protein>
<comment type="similarity">
    <text evidence="1 9">Belongs to the class-II aminoacyl-tRNA synthetase family. Type 1 subfamily.</text>
</comment>
<feature type="binding site" evidence="9">
    <location>
        <position position="448"/>
    </location>
    <ligand>
        <name>L-aspartate</name>
        <dbReference type="ChEBI" id="CHEBI:29991"/>
    </ligand>
</feature>
<dbReference type="AlphaFoldDB" id="V5Z993"/>
<dbReference type="HAMAP" id="MF_00044">
    <property type="entry name" value="Asp_tRNA_synth_type1"/>
    <property type="match status" value="1"/>
</dbReference>
<dbReference type="NCBIfam" id="TIGR00459">
    <property type="entry name" value="aspS_bact"/>
    <property type="match status" value="1"/>
</dbReference>
<comment type="function">
    <text evidence="9">Catalyzes the attachment of L-aspartate to tRNA(Asp) in a two-step reaction: L-aspartate is first activated by ATP to form Asp-AMP and then transferred to the acceptor end of tRNA(Asp).</text>
</comment>
<dbReference type="RefSeq" id="WP_023655301.1">
    <property type="nucleotide sequence ID" value="NZ_CAHS01000015.1"/>
</dbReference>
<evidence type="ECO:0000256" key="2">
    <source>
        <dbReference type="ARBA" id="ARBA00022490"/>
    </source>
</evidence>
<evidence type="ECO:0000313" key="12">
    <source>
        <dbReference type="Proteomes" id="UP000018217"/>
    </source>
</evidence>
<evidence type="ECO:0000256" key="4">
    <source>
        <dbReference type="ARBA" id="ARBA00022741"/>
    </source>
</evidence>
<evidence type="ECO:0000256" key="3">
    <source>
        <dbReference type="ARBA" id="ARBA00022598"/>
    </source>
</evidence>
<accession>V5Z993</accession>
<dbReference type="InterPro" id="IPR004115">
    <property type="entry name" value="GAD-like_sf"/>
</dbReference>
<evidence type="ECO:0000256" key="7">
    <source>
        <dbReference type="ARBA" id="ARBA00023146"/>
    </source>
</evidence>
<keyword evidence="5 9" id="KW-0067">ATP-binding</keyword>
<reference evidence="11 12" key="1">
    <citation type="journal article" date="2013" name="Syst. Appl. Microbiol.">
        <title>Phylogenetic position and virulence apparatus of the pear flower necrosis pathogen Erwinia piriflorinigrans CFBP 5888T as assessed by comparative genomics.</title>
        <authorList>
            <person name="Smits T.H."/>
            <person name="Rezzonico F."/>
            <person name="Lopez M.M."/>
            <person name="Blom J."/>
            <person name="Goesmann A."/>
            <person name="Frey J.E."/>
            <person name="Duffy B."/>
        </authorList>
    </citation>
    <scope>NUCLEOTIDE SEQUENCE [LARGE SCALE GENOMIC DNA]</scope>
    <source>
        <strain evidence="12">CFBP5888</strain>
    </source>
</reference>
<dbReference type="PANTHER" id="PTHR22594">
    <property type="entry name" value="ASPARTYL/LYSYL-TRNA SYNTHETASE"/>
    <property type="match status" value="1"/>
</dbReference>
<feature type="binding site" evidence="9">
    <location>
        <position position="171"/>
    </location>
    <ligand>
        <name>L-aspartate</name>
        <dbReference type="ChEBI" id="CHEBI:29991"/>
    </ligand>
</feature>
<feature type="domain" description="Aminoacyl-transfer RNA synthetases class-II family profile" evidence="10">
    <location>
        <begin position="138"/>
        <end position="555"/>
    </location>
</feature>
<comment type="catalytic activity">
    <reaction evidence="8 9">
        <text>tRNA(Asp) + L-aspartate + ATP = L-aspartyl-tRNA(Asp) + AMP + diphosphate</text>
        <dbReference type="Rhea" id="RHEA:19649"/>
        <dbReference type="Rhea" id="RHEA-COMP:9660"/>
        <dbReference type="Rhea" id="RHEA-COMP:9678"/>
        <dbReference type="ChEBI" id="CHEBI:29991"/>
        <dbReference type="ChEBI" id="CHEBI:30616"/>
        <dbReference type="ChEBI" id="CHEBI:33019"/>
        <dbReference type="ChEBI" id="CHEBI:78442"/>
        <dbReference type="ChEBI" id="CHEBI:78516"/>
        <dbReference type="ChEBI" id="CHEBI:456215"/>
        <dbReference type="EC" id="6.1.1.12"/>
    </reaction>
</comment>
<feature type="binding site" evidence="9">
    <location>
        <begin position="534"/>
        <end position="537"/>
    </location>
    <ligand>
        <name>ATP</name>
        <dbReference type="ChEBI" id="CHEBI:30616"/>
    </ligand>
</feature>
<dbReference type="GO" id="GO:0006422">
    <property type="term" value="P:aspartyl-tRNA aminoacylation"/>
    <property type="evidence" value="ECO:0007669"/>
    <property type="project" value="UniProtKB-UniRule"/>
</dbReference>
<dbReference type="InterPro" id="IPR004364">
    <property type="entry name" value="Aa-tRNA-synt_II"/>
</dbReference>
<gene>
    <name evidence="9 11" type="primary">aspS</name>
    <name evidence="11" type="ORF">EPIR_2148</name>
</gene>
<feature type="binding site" evidence="9">
    <location>
        <position position="226"/>
    </location>
    <ligand>
        <name>ATP</name>
        <dbReference type="ChEBI" id="CHEBI:30616"/>
    </ligand>
</feature>
<keyword evidence="4 9" id="KW-0547">Nucleotide-binding</keyword>
<dbReference type="InterPro" id="IPR004365">
    <property type="entry name" value="NA-bd_OB_tRNA"/>
</dbReference>
<dbReference type="InterPro" id="IPR045864">
    <property type="entry name" value="aa-tRNA-synth_II/BPL/LPL"/>
</dbReference>
<sequence length="595" mass="66704">MRTEYCGQINLSHVGQQVTLCGWVNRRRDLGSLIFIDMRDREGIVQVFFDPDRQEAFQLASELRNEFCIQIVGTVRARDEKNKNGDMATGEIEVFATELTIINRSEPLPLDSNHINSEEARLKYRYLDLRRPDMANRLKTRAKITSFVRRFMDDQGFLDIETPMLTKATPEGARDYLVPSRVHKGKFYALPQSPQLFKQLLMMSGFDRYYQIVKCFRDEDLRADRQPEFTQIDVETSFMTAPQVREVMERLVRDLWLDVKSVDLGAFPSMTFAEAMRRYGSDKPDLRNPMELVDVADLLKDVEFKVFSGPANDVKGRVAALRVPGGSALSRKQIDDYAKFIETYGAKGLAYIKVNERAKGIEGITSPVAKFLNAEIVESILQRTAAADGDLIFFGADSAKVVADALGALRLKLGRDLKITNESAWAPLWVLDFPMFEDDGEDGLTAMHHPFTAPKEMSPEQLKEAPETAIANAYDMVINGYEVGGGSVRIHNGQMQQTVFGILGITEQEQREKFGFLLDALKFGTPPHAGLAFGLDRLVMLLTGTDNIRDVIAFPKTTAAACLMTEAPNFANPASLSELGIEVVKKGKDQPLEND</sequence>
<feature type="binding site" evidence="9">
    <location>
        <position position="217"/>
    </location>
    <ligand>
        <name>L-aspartate</name>
        <dbReference type="ChEBI" id="CHEBI:29991"/>
    </ligand>
</feature>
<dbReference type="STRING" id="1161919.EPIR_2148"/>
<dbReference type="Gene3D" id="3.30.1360.30">
    <property type="entry name" value="GAD-like domain"/>
    <property type="match status" value="1"/>
</dbReference>
<dbReference type="InterPro" id="IPR006195">
    <property type="entry name" value="aa-tRNA-synth_II"/>
</dbReference>
<dbReference type="EMBL" id="CAHS01000015">
    <property type="protein sequence ID" value="CCG87513.1"/>
    <property type="molecule type" value="Genomic_DNA"/>
</dbReference>
<feature type="binding site" evidence="9">
    <location>
        <position position="482"/>
    </location>
    <ligand>
        <name>ATP</name>
        <dbReference type="ChEBI" id="CHEBI:30616"/>
    </ligand>
</feature>
<evidence type="ECO:0000256" key="9">
    <source>
        <dbReference type="HAMAP-Rule" id="MF_00044"/>
    </source>
</evidence>
<dbReference type="GO" id="GO:0003676">
    <property type="term" value="F:nucleic acid binding"/>
    <property type="evidence" value="ECO:0007669"/>
    <property type="project" value="InterPro"/>
</dbReference>
<dbReference type="Pfam" id="PF01336">
    <property type="entry name" value="tRNA_anti-codon"/>
    <property type="match status" value="1"/>
</dbReference>
<name>V5Z993_9GAMM</name>
<comment type="caution">
    <text evidence="11">The sequence shown here is derived from an EMBL/GenBank/DDBJ whole genome shotgun (WGS) entry which is preliminary data.</text>
</comment>
<dbReference type="EC" id="6.1.1.12" evidence="9"/>
<evidence type="ECO:0000256" key="8">
    <source>
        <dbReference type="ARBA" id="ARBA00047904"/>
    </source>
</evidence>
<dbReference type="InterPro" id="IPR012340">
    <property type="entry name" value="NA-bd_OB-fold"/>
</dbReference>
<keyword evidence="3 9" id="KW-0436">Ligase</keyword>
<comment type="caution">
    <text evidence="9">Lacks conserved residue(s) required for the propagation of feature annotation.</text>
</comment>
<feature type="binding site" evidence="9">
    <location>
        <begin position="217"/>
        <end position="219"/>
    </location>
    <ligand>
        <name>ATP</name>
        <dbReference type="ChEBI" id="CHEBI:30616"/>
    </ligand>
</feature>
<comment type="subunit">
    <text evidence="9">Homodimer.</text>
</comment>
<evidence type="ECO:0000259" key="10">
    <source>
        <dbReference type="PROSITE" id="PS50862"/>
    </source>
</evidence>
<dbReference type="Proteomes" id="UP000018217">
    <property type="component" value="Unassembled WGS sequence"/>
</dbReference>
<dbReference type="Pfam" id="PF02938">
    <property type="entry name" value="GAD"/>
    <property type="match status" value="1"/>
</dbReference>
<keyword evidence="6 9" id="KW-0648">Protein biosynthesis</keyword>
<proteinExistence type="inferred from homology"/>
<dbReference type="InterPro" id="IPR004524">
    <property type="entry name" value="Asp-tRNA-ligase_1"/>
</dbReference>
<dbReference type="PRINTS" id="PR01042">
    <property type="entry name" value="TRNASYNTHASP"/>
</dbReference>
<keyword evidence="7 9" id="KW-0030">Aminoacyl-tRNA synthetase</keyword>
<dbReference type="CDD" id="cd04317">
    <property type="entry name" value="EcAspRS_like_N"/>
    <property type="match status" value="1"/>
</dbReference>
<dbReference type="SUPFAM" id="SSF55261">
    <property type="entry name" value="GAD domain-like"/>
    <property type="match status" value="1"/>
</dbReference>
<comment type="subcellular location">
    <subcellularLocation>
        <location evidence="9">Cytoplasm</location>
    </subcellularLocation>
</comment>
<dbReference type="SUPFAM" id="SSF50249">
    <property type="entry name" value="Nucleic acid-binding proteins"/>
    <property type="match status" value="1"/>
</dbReference>
<dbReference type="Gene3D" id="2.40.50.140">
    <property type="entry name" value="Nucleic acid-binding proteins"/>
    <property type="match status" value="1"/>
</dbReference>
<evidence type="ECO:0000313" key="11">
    <source>
        <dbReference type="EMBL" id="CCG87513.1"/>
    </source>
</evidence>
<dbReference type="InterPro" id="IPR047089">
    <property type="entry name" value="Asp-tRNA-ligase_1_N"/>
</dbReference>
<keyword evidence="12" id="KW-1185">Reference proteome</keyword>